<keyword evidence="10" id="KW-1185">Reference proteome</keyword>
<comment type="subcellular location">
    <subcellularLocation>
        <location evidence="1 6">Nucleus</location>
    </subcellularLocation>
</comment>
<dbReference type="InterPro" id="IPR001699">
    <property type="entry name" value="TF_T-box"/>
</dbReference>
<feature type="compositionally biased region" description="Polar residues" evidence="7">
    <location>
        <begin position="546"/>
        <end position="570"/>
    </location>
</feature>
<proteinExistence type="predicted"/>
<dbReference type="Pfam" id="PF00907">
    <property type="entry name" value="T-box"/>
    <property type="match status" value="1"/>
</dbReference>
<keyword evidence="3 6" id="KW-0238">DNA-binding</keyword>
<organism evidence="9 10">
    <name type="scientific">Patiria miniata</name>
    <name type="common">Bat star</name>
    <name type="synonym">Asterina miniata</name>
    <dbReference type="NCBI Taxonomy" id="46514"/>
    <lineage>
        <taxon>Eukaryota</taxon>
        <taxon>Metazoa</taxon>
        <taxon>Echinodermata</taxon>
        <taxon>Eleutherozoa</taxon>
        <taxon>Asterozoa</taxon>
        <taxon>Asteroidea</taxon>
        <taxon>Valvatacea</taxon>
        <taxon>Valvatida</taxon>
        <taxon>Asterinidae</taxon>
        <taxon>Patiria</taxon>
    </lineage>
</organism>
<feature type="region of interest" description="Disordered" evidence="7">
    <location>
        <begin position="538"/>
        <end position="591"/>
    </location>
</feature>
<dbReference type="GO" id="GO:0001708">
    <property type="term" value="P:cell fate specification"/>
    <property type="evidence" value="ECO:0007669"/>
    <property type="project" value="TreeGrafter"/>
</dbReference>
<dbReference type="PANTHER" id="PTHR11267">
    <property type="entry name" value="T-BOX PROTEIN-RELATED"/>
    <property type="match status" value="1"/>
</dbReference>
<dbReference type="Gene3D" id="2.60.40.820">
    <property type="entry name" value="Transcription factor, T-box"/>
    <property type="match status" value="1"/>
</dbReference>
<evidence type="ECO:0000256" key="5">
    <source>
        <dbReference type="ARBA" id="ARBA00023242"/>
    </source>
</evidence>
<name>A0A914AM25_PATMI</name>
<reference evidence="9" key="1">
    <citation type="submission" date="2022-11" db="UniProtKB">
        <authorList>
            <consortium name="EnsemblMetazoa"/>
        </authorList>
    </citation>
    <scope>IDENTIFICATION</scope>
</reference>
<keyword evidence="2" id="KW-0805">Transcription regulation</keyword>
<evidence type="ECO:0000313" key="10">
    <source>
        <dbReference type="Proteomes" id="UP000887568"/>
    </source>
</evidence>
<dbReference type="InterPro" id="IPR018186">
    <property type="entry name" value="TF_T-box_CS"/>
</dbReference>
<dbReference type="SUPFAM" id="SSF49417">
    <property type="entry name" value="p53-like transcription factors"/>
    <property type="match status" value="1"/>
</dbReference>
<dbReference type="OrthoDB" id="7442607at2759"/>
<dbReference type="GO" id="GO:0000785">
    <property type="term" value="C:chromatin"/>
    <property type="evidence" value="ECO:0007669"/>
    <property type="project" value="TreeGrafter"/>
</dbReference>
<evidence type="ECO:0000259" key="8">
    <source>
        <dbReference type="PROSITE" id="PS50252"/>
    </source>
</evidence>
<dbReference type="RefSeq" id="XP_038065080.1">
    <property type="nucleotide sequence ID" value="XM_038209152.1"/>
</dbReference>
<keyword evidence="5 6" id="KW-0539">Nucleus</keyword>
<dbReference type="GeneID" id="119735450"/>
<dbReference type="PANTHER" id="PTHR11267:SF207">
    <property type="entry name" value="OVER COMPENSATING MALES, ISOFORM A"/>
    <property type="match status" value="1"/>
</dbReference>
<feature type="compositionally biased region" description="Basic and acidic residues" evidence="7">
    <location>
        <begin position="21"/>
        <end position="32"/>
    </location>
</feature>
<protein>
    <recommendedName>
        <fullName evidence="8">T-box domain-containing protein</fullName>
    </recommendedName>
</protein>
<dbReference type="PROSITE" id="PS50252">
    <property type="entry name" value="TBOX_3"/>
    <property type="match status" value="1"/>
</dbReference>
<evidence type="ECO:0000256" key="2">
    <source>
        <dbReference type="ARBA" id="ARBA00023015"/>
    </source>
</evidence>
<evidence type="ECO:0000256" key="3">
    <source>
        <dbReference type="ARBA" id="ARBA00023125"/>
    </source>
</evidence>
<evidence type="ECO:0000256" key="6">
    <source>
        <dbReference type="PROSITE-ProRule" id="PRU00201"/>
    </source>
</evidence>
<evidence type="ECO:0000256" key="4">
    <source>
        <dbReference type="ARBA" id="ARBA00023163"/>
    </source>
</evidence>
<dbReference type="CDD" id="cd00182">
    <property type="entry name" value="T-box"/>
    <property type="match status" value="1"/>
</dbReference>
<evidence type="ECO:0000313" key="9">
    <source>
        <dbReference type="EnsemblMetazoa" id="XP_038065080.1"/>
    </source>
</evidence>
<dbReference type="GO" id="GO:0045893">
    <property type="term" value="P:positive regulation of DNA-templated transcription"/>
    <property type="evidence" value="ECO:0007669"/>
    <property type="project" value="InterPro"/>
</dbReference>
<dbReference type="InterPro" id="IPR046360">
    <property type="entry name" value="T-box_DNA-bd"/>
</dbReference>
<comment type="caution">
    <text evidence="6">Lacks conserved residue(s) required for the propagation of feature annotation.</text>
</comment>
<dbReference type="InterPro" id="IPR036960">
    <property type="entry name" value="T-box_sf"/>
</dbReference>
<dbReference type="GO" id="GO:0000978">
    <property type="term" value="F:RNA polymerase II cis-regulatory region sequence-specific DNA binding"/>
    <property type="evidence" value="ECO:0007669"/>
    <property type="project" value="InterPro"/>
</dbReference>
<evidence type="ECO:0000256" key="7">
    <source>
        <dbReference type="SAM" id="MobiDB-lite"/>
    </source>
</evidence>
<accession>A0A914AM25</accession>
<feature type="domain" description="T-box" evidence="8">
    <location>
        <begin position="223"/>
        <end position="430"/>
    </location>
</feature>
<dbReference type="GO" id="GO:0000981">
    <property type="term" value="F:DNA-binding transcription factor activity, RNA polymerase II-specific"/>
    <property type="evidence" value="ECO:0007669"/>
    <property type="project" value="TreeGrafter"/>
</dbReference>
<dbReference type="SMART" id="SM00425">
    <property type="entry name" value="TBOX"/>
    <property type="match status" value="1"/>
</dbReference>
<dbReference type="PRINTS" id="PR00937">
    <property type="entry name" value="TBOX"/>
</dbReference>
<dbReference type="AlphaFoldDB" id="A0A914AM25"/>
<dbReference type="PROSITE" id="PS01264">
    <property type="entry name" value="TBOX_2"/>
    <property type="match status" value="1"/>
</dbReference>
<feature type="region of interest" description="Disordered" evidence="7">
    <location>
        <begin position="15"/>
        <end position="73"/>
    </location>
</feature>
<dbReference type="EnsemblMetazoa" id="XM_038209152.1">
    <property type="protein sequence ID" value="XP_038065080.1"/>
    <property type="gene ID" value="LOC119735450"/>
</dbReference>
<dbReference type="OMA" id="TIPRYRS"/>
<dbReference type="InterPro" id="IPR008967">
    <property type="entry name" value="p53-like_TF_DNA-bd_sf"/>
</dbReference>
<sequence>MELSQNAKAFSIQSLIATSSEIDKDDRDRRQTAEIYSHSSGLKPLGTGSVDTESYNGGPAGPSESTLSDSTDKSLVHRTASLLRGISMHDDVEGGLAGAHPPSSPPVARQGFPLTNLNIVGQRSVRPKVRCTGDLYPDEGISGSGSKQKAGIGWYPDESHGRPLERRFLLGADYMLTDLPCPVQHPSIKDVDPTPGKDGMESVDMETADQPISKCVDGIQVTLENSKLWKMFNKCGTEMIVNRIGRRMFPCVVITMLGMDPTTLYRVQMELDASDRRRYKFINGKWVPVGKADAEPPNKLFEHPDSPSLGAFWMQDRVSFAKLKITNNKETGGTNTVLHSMHRYTPRIIITQLRCSSANVRGIAAPCSDPNLPTEGGVPHYRQLPAAVGGSRPSCFEFEETAFIAVTAYHSEQITQLKIQNNPFAKAFRDADIASILQNSYVHSEPNESTIPPTCRGGLISSMKPWSQTVSMEWQSSSANSQNQLDPNVAEYYPPLNDALYWRGGPIRVPKFPAAPWSFDSVAALRPSGTYAHAADRNADAMRQSRGPSQYGSHPAMTFNTLGKSRVTSSGRHRHSMGELQDAFQPAKDDRRLSHPEISLERASTSKLTLPTASATSKFSEFRQAVSDNLHPLRRVSSTAVTRAVKRHSLPYFSSKKVVYIPRYGSADNATFEKSHDQHELVPRRHSIVEGLPKFFRASTGNLRSKMEAEQPAICGPPVVLSPTSKMAGLAASSGDCMSASTSTVASADTTACASSSK</sequence>
<evidence type="ECO:0000256" key="1">
    <source>
        <dbReference type="ARBA" id="ARBA00004123"/>
    </source>
</evidence>
<keyword evidence="4" id="KW-0804">Transcription</keyword>
<dbReference type="Proteomes" id="UP000887568">
    <property type="component" value="Unplaced"/>
</dbReference>
<dbReference type="GO" id="GO:0005634">
    <property type="term" value="C:nucleus"/>
    <property type="evidence" value="ECO:0007669"/>
    <property type="project" value="UniProtKB-SubCell"/>
</dbReference>